<comment type="caution">
    <text evidence="6">The sequence shown here is derived from an EMBL/GenBank/DDBJ whole genome shotgun (WGS) entry which is preliminary data.</text>
</comment>
<proteinExistence type="inferred from homology"/>
<dbReference type="EMBL" id="NRSG01000012">
    <property type="protein sequence ID" value="MBK1657220.1"/>
    <property type="molecule type" value="Genomic_DNA"/>
</dbReference>
<evidence type="ECO:0000313" key="6">
    <source>
        <dbReference type="EMBL" id="MBK1657220.1"/>
    </source>
</evidence>
<dbReference type="PRINTS" id="PR00039">
    <property type="entry name" value="HTHLYSR"/>
</dbReference>
<dbReference type="CDD" id="cd08414">
    <property type="entry name" value="PBP2_LTTR_aromatics_like"/>
    <property type="match status" value="1"/>
</dbReference>
<gene>
    <name evidence="6" type="ORF">CKO45_03120</name>
</gene>
<accession>A0ABS1CS60</accession>
<dbReference type="Pfam" id="PF00126">
    <property type="entry name" value="HTH_1"/>
    <property type="match status" value="1"/>
</dbReference>
<evidence type="ECO:0000256" key="4">
    <source>
        <dbReference type="ARBA" id="ARBA00023163"/>
    </source>
</evidence>
<evidence type="ECO:0000259" key="5">
    <source>
        <dbReference type="PROSITE" id="PS50931"/>
    </source>
</evidence>
<dbReference type="InterPro" id="IPR000847">
    <property type="entry name" value="LysR_HTH_N"/>
</dbReference>
<reference evidence="6 7" key="1">
    <citation type="journal article" date="2020" name="Microorganisms">
        <title>Osmotic Adaptation and Compatible Solute Biosynthesis of Phototrophic Bacteria as Revealed from Genome Analyses.</title>
        <authorList>
            <person name="Imhoff J.F."/>
            <person name="Rahn T."/>
            <person name="Kunzel S."/>
            <person name="Keller A."/>
            <person name="Neulinger S.C."/>
        </authorList>
    </citation>
    <scope>NUCLEOTIDE SEQUENCE [LARGE SCALE GENOMIC DNA]</scope>
    <source>
        <strain evidence="6 7">DSM 15382</strain>
    </source>
</reference>
<keyword evidence="3" id="KW-0238">DNA-binding</keyword>
<keyword evidence="7" id="KW-1185">Reference proteome</keyword>
<dbReference type="PANTHER" id="PTHR30346">
    <property type="entry name" value="TRANSCRIPTIONAL DUAL REGULATOR HCAR-RELATED"/>
    <property type="match status" value="1"/>
</dbReference>
<dbReference type="Gene3D" id="3.40.190.10">
    <property type="entry name" value="Periplasmic binding protein-like II"/>
    <property type="match status" value="2"/>
</dbReference>
<sequence length="328" mass="34591">MARPADRPSCPGRHRSGCPAGAIGTRRLAARPASAIDLRLLRQFVAVAEELHFRRAARRLAMSQPPLTAAIRRLEAAVGATLLERGNRGVALTPAGATLLEDARALLRQADRAVLAAREAAAGRLGLVRLGYVGSAMYGRLPATIRAFRRTHPGLRLELREATTAAQVAALHAGELDIAIVIPPFGGEAGLHLRPFDADRLAMALPAAHTLAGRTGLRLGDLAGEPFVLWPAREGRGFHDRVIRLCAGAGFVPEVVQEAHGMHAVLSLVAVEAGVSIVPSAMASVRPAEIRYLPLAEEAAAFEHLAARREAGATPAAMALFAALADCR</sequence>
<comment type="similarity">
    <text evidence="1">Belongs to the LysR transcriptional regulatory family.</text>
</comment>
<evidence type="ECO:0000313" key="7">
    <source>
        <dbReference type="Proteomes" id="UP000697995"/>
    </source>
</evidence>
<dbReference type="Proteomes" id="UP000697995">
    <property type="component" value="Unassembled WGS sequence"/>
</dbReference>
<protein>
    <submittedName>
        <fullName evidence="6">LysR family transcriptional regulator</fullName>
    </submittedName>
</protein>
<keyword evidence="4" id="KW-0804">Transcription</keyword>
<dbReference type="SUPFAM" id="SSF46785">
    <property type="entry name" value="Winged helix' DNA-binding domain"/>
    <property type="match status" value="1"/>
</dbReference>
<evidence type="ECO:0000256" key="3">
    <source>
        <dbReference type="ARBA" id="ARBA00023125"/>
    </source>
</evidence>
<dbReference type="InterPro" id="IPR036388">
    <property type="entry name" value="WH-like_DNA-bd_sf"/>
</dbReference>
<name>A0ABS1CS60_9PROT</name>
<dbReference type="InterPro" id="IPR036390">
    <property type="entry name" value="WH_DNA-bd_sf"/>
</dbReference>
<dbReference type="SUPFAM" id="SSF53850">
    <property type="entry name" value="Periplasmic binding protein-like II"/>
    <property type="match status" value="1"/>
</dbReference>
<feature type="domain" description="HTH lysR-type" evidence="5">
    <location>
        <begin position="36"/>
        <end position="93"/>
    </location>
</feature>
<evidence type="ECO:0000256" key="2">
    <source>
        <dbReference type="ARBA" id="ARBA00023015"/>
    </source>
</evidence>
<keyword evidence="2" id="KW-0805">Transcription regulation</keyword>
<dbReference type="InterPro" id="IPR005119">
    <property type="entry name" value="LysR_subst-bd"/>
</dbReference>
<organism evidence="6 7">
    <name type="scientific">Paracraurococcus ruber</name>
    <dbReference type="NCBI Taxonomy" id="77675"/>
    <lineage>
        <taxon>Bacteria</taxon>
        <taxon>Pseudomonadati</taxon>
        <taxon>Pseudomonadota</taxon>
        <taxon>Alphaproteobacteria</taxon>
        <taxon>Acetobacterales</taxon>
        <taxon>Roseomonadaceae</taxon>
        <taxon>Paracraurococcus</taxon>
    </lineage>
</organism>
<dbReference type="PROSITE" id="PS50931">
    <property type="entry name" value="HTH_LYSR"/>
    <property type="match status" value="1"/>
</dbReference>
<dbReference type="Pfam" id="PF03466">
    <property type="entry name" value="LysR_substrate"/>
    <property type="match status" value="1"/>
</dbReference>
<evidence type="ECO:0000256" key="1">
    <source>
        <dbReference type="ARBA" id="ARBA00009437"/>
    </source>
</evidence>
<dbReference type="Gene3D" id="1.10.10.10">
    <property type="entry name" value="Winged helix-like DNA-binding domain superfamily/Winged helix DNA-binding domain"/>
    <property type="match status" value="1"/>
</dbReference>
<dbReference type="PANTHER" id="PTHR30346:SF0">
    <property type="entry name" value="HCA OPERON TRANSCRIPTIONAL ACTIVATOR HCAR"/>
    <property type="match status" value="1"/>
</dbReference>